<evidence type="ECO:0000313" key="2">
    <source>
        <dbReference type="EMBL" id="KAF2087422.1"/>
    </source>
</evidence>
<evidence type="ECO:0000313" key="3">
    <source>
        <dbReference type="Proteomes" id="UP000799776"/>
    </source>
</evidence>
<feature type="compositionally biased region" description="Basic and acidic residues" evidence="1">
    <location>
        <begin position="117"/>
        <end position="128"/>
    </location>
</feature>
<dbReference type="AlphaFoldDB" id="A0A9P4LWV2"/>
<feature type="compositionally biased region" description="Basic and acidic residues" evidence="1">
    <location>
        <begin position="183"/>
        <end position="195"/>
    </location>
</feature>
<feature type="compositionally biased region" description="Basic and acidic residues" evidence="1">
    <location>
        <begin position="31"/>
        <end position="59"/>
    </location>
</feature>
<feature type="compositionally biased region" description="Polar residues" evidence="1">
    <location>
        <begin position="148"/>
        <end position="160"/>
    </location>
</feature>
<evidence type="ECO:0000256" key="1">
    <source>
        <dbReference type="SAM" id="MobiDB-lite"/>
    </source>
</evidence>
<gene>
    <name evidence="2" type="ORF">K490DRAFT_65809</name>
</gene>
<feature type="compositionally biased region" description="Basic residues" evidence="1">
    <location>
        <begin position="164"/>
        <end position="176"/>
    </location>
</feature>
<dbReference type="EMBL" id="ML978720">
    <property type="protein sequence ID" value="KAF2087422.1"/>
    <property type="molecule type" value="Genomic_DNA"/>
</dbReference>
<feature type="compositionally biased region" description="Acidic residues" evidence="1">
    <location>
        <begin position="1"/>
        <end position="24"/>
    </location>
</feature>
<keyword evidence="3" id="KW-1185">Reference proteome</keyword>
<organism evidence="2 3">
    <name type="scientific">Saccharata proteae CBS 121410</name>
    <dbReference type="NCBI Taxonomy" id="1314787"/>
    <lineage>
        <taxon>Eukaryota</taxon>
        <taxon>Fungi</taxon>
        <taxon>Dikarya</taxon>
        <taxon>Ascomycota</taxon>
        <taxon>Pezizomycotina</taxon>
        <taxon>Dothideomycetes</taxon>
        <taxon>Dothideomycetes incertae sedis</taxon>
        <taxon>Botryosphaeriales</taxon>
        <taxon>Saccharataceae</taxon>
        <taxon>Saccharata</taxon>
    </lineage>
</organism>
<proteinExistence type="predicted"/>
<sequence>MAGDAEEADDADDAADAEDDDDDSGTFLAARARERAETGPAPRETHEPWDLLTLRRRDSSTALVDESAADDRQRRAEPAAAETIGPAPRVESVEREAEDLDLSSTNIALPAAPVGAIDERFADRHSTLDARPTPGPDELPESAISDLRPQTSDLRPQTSDHLLRTSRHARPRRPRLSKVGCLEPRECHDSERASSRSESTAQHAIRPSDDTCEPASWSESVLLGAW</sequence>
<dbReference type="Proteomes" id="UP000799776">
    <property type="component" value="Unassembled WGS sequence"/>
</dbReference>
<comment type="caution">
    <text evidence="2">The sequence shown here is derived from an EMBL/GenBank/DDBJ whole genome shotgun (WGS) entry which is preliminary data.</text>
</comment>
<name>A0A9P4LWV2_9PEZI</name>
<accession>A0A9P4LWV2</accession>
<feature type="region of interest" description="Disordered" evidence="1">
    <location>
        <begin position="1"/>
        <end position="226"/>
    </location>
</feature>
<reference evidence="2" key="1">
    <citation type="journal article" date="2020" name="Stud. Mycol.">
        <title>101 Dothideomycetes genomes: a test case for predicting lifestyles and emergence of pathogens.</title>
        <authorList>
            <person name="Haridas S."/>
            <person name="Albert R."/>
            <person name="Binder M."/>
            <person name="Bloem J."/>
            <person name="Labutti K."/>
            <person name="Salamov A."/>
            <person name="Andreopoulos B."/>
            <person name="Baker S."/>
            <person name="Barry K."/>
            <person name="Bills G."/>
            <person name="Bluhm B."/>
            <person name="Cannon C."/>
            <person name="Castanera R."/>
            <person name="Culley D."/>
            <person name="Daum C."/>
            <person name="Ezra D."/>
            <person name="Gonzalez J."/>
            <person name="Henrissat B."/>
            <person name="Kuo A."/>
            <person name="Liang C."/>
            <person name="Lipzen A."/>
            <person name="Lutzoni F."/>
            <person name="Magnuson J."/>
            <person name="Mondo S."/>
            <person name="Nolan M."/>
            <person name="Ohm R."/>
            <person name="Pangilinan J."/>
            <person name="Park H.-J."/>
            <person name="Ramirez L."/>
            <person name="Alfaro M."/>
            <person name="Sun H."/>
            <person name="Tritt A."/>
            <person name="Yoshinaga Y."/>
            <person name="Zwiers L.-H."/>
            <person name="Turgeon B."/>
            <person name="Goodwin S."/>
            <person name="Spatafora J."/>
            <person name="Crous P."/>
            <person name="Grigoriev I."/>
        </authorList>
    </citation>
    <scope>NUCLEOTIDE SEQUENCE</scope>
    <source>
        <strain evidence="2">CBS 121410</strain>
    </source>
</reference>
<protein>
    <submittedName>
        <fullName evidence="2">Uncharacterized protein</fullName>
    </submittedName>
</protein>